<feature type="compositionally biased region" description="Low complexity" evidence="3">
    <location>
        <begin position="141"/>
        <end position="168"/>
    </location>
</feature>
<dbReference type="InterPro" id="IPR000667">
    <property type="entry name" value="Peptidase_S13"/>
</dbReference>
<feature type="transmembrane region" description="Helical" evidence="4">
    <location>
        <begin position="74"/>
        <end position="96"/>
    </location>
</feature>
<evidence type="ECO:0000256" key="3">
    <source>
        <dbReference type="SAM" id="MobiDB-lite"/>
    </source>
</evidence>
<proteinExistence type="inferred from homology"/>
<dbReference type="AlphaFoldDB" id="A0A372ZZH7"/>
<feature type="compositionally biased region" description="Polar residues" evidence="3">
    <location>
        <begin position="28"/>
        <end position="48"/>
    </location>
</feature>
<feature type="region of interest" description="Disordered" evidence="3">
    <location>
        <begin position="405"/>
        <end position="424"/>
    </location>
</feature>
<dbReference type="SUPFAM" id="SSF56601">
    <property type="entry name" value="beta-lactamase/transpeptidase-like"/>
    <property type="match status" value="1"/>
</dbReference>
<dbReference type="GO" id="GO:0000270">
    <property type="term" value="P:peptidoglycan metabolic process"/>
    <property type="evidence" value="ECO:0007669"/>
    <property type="project" value="TreeGrafter"/>
</dbReference>
<dbReference type="PANTHER" id="PTHR30023">
    <property type="entry name" value="D-ALANYL-D-ALANINE CARBOXYPEPTIDASE"/>
    <property type="match status" value="1"/>
</dbReference>
<dbReference type="InterPro" id="IPR012338">
    <property type="entry name" value="Beta-lactam/transpept-like"/>
</dbReference>
<comment type="similarity">
    <text evidence="1">Belongs to the peptidase S13 family.</text>
</comment>
<dbReference type="PRINTS" id="PR00922">
    <property type="entry name" value="DADACBPTASE3"/>
</dbReference>
<keyword evidence="2 5" id="KW-0378">Hydrolase</keyword>
<evidence type="ECO:0000313" key="6">
    <source>
        <dbReference type="Proteomes" id="UP000263377"/>
    </source>
</evidence>
<keyword evidence="4" id="KW-0472">Membrane</keyword>
<accession>A0A372ZZH7</accession>
<feature type="compositionally biased region" description="Low complexity" evidence="3">
    <location>
        <begin position="406"/>
        <end position="423"/>
    </location>
</feature>
<organism evidence="5 6">
    <name type="scientific">Kitasatospora xanthocidica</name>
    <dbReference type="NCBI Taxonomy" id="83382"/>
    <lineage>
        <taxon>Bacteria</taxon>
        <taxon>Bacillati</taxon>
        <taxon>Actinomycetota</taxon>
        <taxon>Actinomycetes</taxon>
        <taxon>Kitasatosporales</taxon>
        <taxon>Streptomycetaceae</taxon>
        <taxon>Kitasatospora</taxon>
    </lineage>
</organism>
<keyword evidence="4" id="KW-1133">Transmembrane helix</keyword>
<evidence type="ECO:0000256" key="4">
    <source>
        <dbReference type="SAM" id="Phobius"/>
    </source>
</evidence>
<keyword evidence="6" id="KW-1185">Reference proteome</keyword>
<feature type="region of interest" description="Disordered" evidence="3">
    <location>
        <begin position="95"/>
        <end position="180"/>
    </location>
</feature>
<dbReference type="EMBL" id="QVIG01000001">
    <property type="protein sequence ID" value="RGD60862.1"/>
    <property type="molecule type" value="Genomic_DNA"/>
</dbReference>
<feature type="region of interest" description="Disordered" evidence="3">
    <location>
        <begin position="25"/>
        <end position="69"/>
    </location>
</feature>
<dbReference type="GO" id="GO:0009002">
    <property type="term" value="F:serine-type D-Ala-D-Ala carboxypeptidase activity"/>
    <property type="evidence" value="ECO:0007669"/>
    <property type="project" value="UniProtKB-EC"/>
</dbReference>
<reference evidence="5 6" key="1">
    <citation type="submission" date="2018-08" db="EMBL/GenBank/DDBJ databases">
        <title>Diversity &amp; Physiological Properties of Lignin-Decomposing Actinobacteria from Soil.</title>
        <authorList>
            <person name="Roh S.G."/>
            <person name="Kim S.B."/>
        </authorList>
    </citation>
    <scope>NUCLEOTIDE SEQUENCE [LARGE SCALE GENOMIC DNA]</scope>
    <source>
        <strain evidence="5 6">MMS17-GH009</strain>
    </source>
</reference>
<keyword evidence="4" id="KW-0812">Transmembrane</keyword>
<dbReference type="Gene3D" id="3.40.710.10">
    <property type="entry name" value="DD-peptidase/beta-lactamase superfamily"/>
    <property type="match status" value="2"/>
</dbReference>
<dbReference type="PANTHER" id="PTHR30023:SF0">
    <property type="entry name" value="PENICILLIN-SENSITIVE CARBOXYPEPTIDASE A"/>
    <property type="match status" value="1"/>
</dbReference>
<dbReference type="Pfam" id="PF02113">
    <property type="entry name" value="Peptidase_S13"/>
    <property type="match status" value="2"/>
</dbReference>
<evidence type="ECO:0000313" key="5">
    <source>
        <dbReference type="EMBL" id="RGD60862.1"/>
    </source>
</evidence>
<evidence type="ECO:0000256" key="2">
    <source>
        <dbReference type="ARBA" id="ARBA00022801"/>
    </source>
</evidence>
<sequence>MKSIRSSRRRPVSWSTSYLLREPFGISIRTSNSNGSSKVGTDRIQVSPTGAGARERGRSVGTGGGAAGRRGGTAAGLFGAALLVVGTVLTSGGAYAQPAPPPGGHSAGPGEGEDHDGPNGHGGRKGDHGKGGAGPRSNDDPAAAPARRAAPPAAPSPAASVPGASVPATGGGDTSAARPAPAPGAVLAAVEGGPGAAVPTAQGLRQALAAVLADKNLGEVTFAVADAGTGQLLYGSGENTPATPASTTKLATAVAALSLIPGDTRLHTRVVQGAAPGTITLVGGGDPTLTALPADQVQIGGQPADADTAPASLDSLAQQTADSLKSLGTTTVQLDYDLSMYAGGPQHRNHDAQNIALVVPLMVDEAKADPKSREDAPDRVADPAAAAAEAFAALLRARGITVTGKAGPAAAPAPAPTATGTAPLGDVFSPTVARLVERLLTTSDNQLAEAIARQVAIAAHQPASFEGAAAAVTQELTRLGVPMGTVVLNDGSGLHPGNAIPPAVLVRLLALAASEQHPALRPVLTGLPVAGFTGTLNKRYGSGSGAADAAGLIRAKTGTLSGVNTLAGTVVDADGRLLAFAVMTRTAAPADTARAAMDRVAARLTTCGCH</sequence>
<keyword evidence="5" id="KW-0645">Protease</keyword>
<keyword evidence="5" id="KW-0121">Carboxypeptidase</keyword>
<comment type="caution">
    <text evidence="5">The sequence shown here is derived from an EMBL/GenBank/DDBJ whole genome shotgun (WGS) entry which is preliminary data.</text>
</comment>
<dbReference type="Proteomes" id="UP000263377">
    <property type="component" value="Unassembled WGS sequence"/>
</dbReference>
<dbReference type="GO" id="GO:0006508">
    <property type="term" value="P:proteolysis"/>
    <property type="evidence" value="ECO:0007669"/>
    <property type="project" value="InterPro"/>
</dbReference>
<dbReference type="EC" id="3.4.16.4" evidence="5"/>
<feature type="compositionally biased region" description="Gly residues" evidence="3">
    <location>
        <begin position="60"/>
        <end position="69"/>
    </location>
</feature>
<evidence type="ECO:0000256" key="1">
    <source>
        <dbReference type="ARBA" id="ARBA00006096"/>
    </source>
</evidence>
<dbReference type="NCBIfam" id="TIGR00666">
    <property type="entry name" value="PBP4"/>
    <property type="match status" value="1"/>
</dbReference>
<gene>
    <name evidence="5" type="primary">dacB</name>
    <name evidence="5" type="ORF">DR950_26615</name>
</gene>
<name>A0A372ZZH7_9ACTN</name>
<protein>
    <submittedName>
        <fullName evidence="5">D-alanyl-D-alanine carboxypeptidase/D-alanyl-D-alanine-endopeptidase</fullName>
        <ecNumber evidence="5">3.4.16.4</ecNumber>
    </submittedName>
</protein>